<name>A0A0V1AJR3_TRIBR</name>
<protein>
    <submittedName>
        <fullName evidence="1">Uncharacterized protein</fullName>
    </submittedName>
</protein>
<evidence type="ECO:0000313" key="2">
    <source>
        <dbReference type="Proteomes" id="UP000054653"/>
    </source>
</evidence>
<organism evidence="1 2">
    <name type="scientific">Trichinella britovi</name>
    <name type="common">Parasitic roundworm</name>
    <dbReference type="NCBI Taxonomy" id="45882"/>
    <lineage>
        <taxon>Eukaryota</taxon>
        <taxon>Metazoa</taxon>
        <taxon>Ecdysozoa</taxon>
        <taxon>Nematoda</taxon>
        <taxon>Enoplea</taxon>
        <taxon>Dorylaimia</taxon>
        <taxon>Trichinellida</taxon>
        <taxon>Trichinellidae</taxon>
        <taxon>Trichinella</taxon>
    </lineage>
</organism>
<dbReference type="EMBL" id="JYDI01002744">
    <property type="protein sequence ID" value="KRY24861.1"/>
    <property type="molecule type" value="Genomic_DNA"/>
</dbReference>
<dbReference type="AlphaFoldDB" id="A0A0V1AJR3"/>
<comment type="caution">
    <text evidence="1">The sequence shown here is derived from an EMBL/GenBank/DDBJ whole genome shotgun (WGS) entry which is preliminary data.</text>
</comment>
<gene>
    <name evidence="1" type="ORF">T03_12044</name>
</gene>
<dbReference type="Proteomes" id="UP000054653">
    <property type="component" value="Unassembled WGS sequence"/>
</dbReference>
<evidence type="ECO:0000313" key="1">
    <source>
        <dbReference type="EMBL" id="KRY24861.1"/>
    </source>
</evidence>
<reference evidence="1 2" key="1">
    <citation type="submission" date="2015-01" db="EMBL/GenBank/DDBJ databases">
        <title>Evolution of Trichinella species and genotypes.</title>
        <authorList>
            <person name="Korhonen P.K."/>
            <person name="Edoardo P."/>
            <person name="Giuseppe L.R."/>
            <person name="Gasser R.B."/>
        </authorList>
    </citation>
    <scope>NUCLEOTIDE SEQUENCE [LARGE SCALE GENOMIC DNA]</scope>
    <source>
        <strain evidence="1">ISS120</strain>
    </source>
</reference>
<proteinExistence type="predicted"/>
<accession>A0A0V1AJR3</accession>
<sequence>MFLFNIDLNESMTAMKKKIKAAKADIVLIVIS</sequence>
<keyword evidence="2" id="KW-1185">Reference proteome</keyword>